<dbReference type="Proteomes" id="UP000305517">
    <property type="component" value="Unassembled WGS sequence"/>
</dbReference>
<dbReference type="InterPro" id="IPR009061">
    <property type="entry name" value="DNA-bd_dom_put_sf"/>
</dbReference>
<dbReference type="GO" id="GO:0003677">
    <property type="term" value="F:DNA binding"/>
    <property type="evidence" value="ECO:0007669"/>
    <property type="project" value="InterPro"/>
</dbReference>
<dbReference type="RefSeq" id="WP_138076124.1">
    <property type="nucleotide sequence ID" value="NZ_VAJM01000002.1"/>
</dbReference>
<comment type="caution">
    <text evidence="2">The sequence shown here is derived from an EMBL/GenBank/DDBJ whole genome shotgun (WGS) entry which is preliminary data.</text>
</comment>
<dbReference type="OrthoDB" id="798073at2"/>
<evidence type="ECO:0000259" key="1">
    <source>
        <dbReference type="Pfam" id="PF12728"/>
    </source>
</evidence>
<keyword evidence="3" id="KW-1185">Reference proteome</keyword>
<reference evidence="2 3" key="1">
    <citation type="submission" date="2019-05" db="EMBL/GenBank/DDBJ databases">
        <title>Hymenobacter edaphi sp. nov., isolated from abandoned arsenic-contaminated farmland soil.</title>
        <authorList>
            <person name="Nie L."/>
        </authorList>
    </citation>
    <scope>NUCLEOTIDE SEQUENCE [LARGE SCALE GENOMIC DNA]</scope>
    <source>
        <strain evidence="2 3">1-3-3-8</strain>
    </source>
</reference>
<dbReference type="AlphaFoldDB" id="A0A5R8WUY5"/>
<dbReference type="SUPFAM" id="SSF46955">
    <property type="entry name" value="Putative DNA-binding domain"/>
    <property type="match status" value="1"/>
</dbReference>
<sequence length="97" mass="11087">MADYLFQLSVEEAEEFLVQCFMRALARSGSNAVARSVETPGQLLQMKEVCALLRISRPTCYEWMKAGRLPHYRKGSRIYFKQAEVLASLEKPKTKGK</sequence>
<evidence type="ECO:0000313" key="2">
    <source>
        <dbReference type="EMBL" id="TLM95570.1"/>
    </source>
</evidence>
<feature type="domain" description="Helix-turn-helix" evidence="1">
    <location>
        <begin position="44"/>
        <end position="91"/>
    </location>
</feature>
<evidence type="ECO:0000313" key="3">
    <source>
        <dbReference type="Proteomes" id="UP000305517"/>
    </source>
</evidence>
<dbReference type="Pfam" id="PF12728">
    <property type="entry name" value="HTH_17"/>
    <property type="match status" value="1"/>
</dbReference>
<protein>
    <submittedName>
        <fullName evidence="2">Helix-turn-helix domain-containing protein</fullName>
    </submittedName>
</protein>
<proteinExistence type="predicted"/>
<dbReference type="EMBL" id="VAJM01000002">
    <property type="protein sequence ID" value="TLM95570.1"/>
    <property type="molecule type" value="Genomic_DNA"/>
</dbReference>
<gene>
    <name evidence="2" type="ORF">FDY95_07240</name>
</gene>
<accession>A0A5R8WUY5</accession>
<dbReference type="NCBIfam" id="TIGR01764">
    <property type="entry name" value="excise"/>
    <property type="match status" value="1"/>
</dbReference>
<name>A0A5R8WUY5_9BACT</name>
<organism evidence="2 3">
    <name type="scientific">Hymenobacter jeollabukensis</name>
    <dbReference type="NCBI Taxonomy" id="2025313"/>
    <lineage>
        <taxon>Bacteria</taxon>
        <taxon>Pseudomonadati</taxon>
        <taxon>Bacteroidota</taxon>
        <taxon>Cytophagia</taxon>
        <taxon>Cytophagales</taxon>
        <taxon>Hymenobacteraceae</taxon>
        <taxon>Hymenobacter</taxon>
    </lineage>
</organism>
<dbReference type="InterPro" id="IPR010093">
    <property type="entry name" value="SinI_DNA-bd"/>
</dbReference>
<dbReference type="InterPro" id="IPR041657">
    <property type="entry name" value="HTH_17"/>
</dbReference>